<comment type="caution">
    <text evidence="1">The sequence shown here is derived from an EMBL/GenBank/DDBJ whole genome shotgun (WGS) entry which is preliminary data.</text>
</comment>
<sequence length="306" mass="32707">MRGNAATADDCGDGVPLPIRQASKGRGDACLRYAAGLVCRVIAAAGMPPAWLAALLILIALPGAPAFGAEIASLQVEPGVPVEQHYGAMTLRFLVQKQVAAVNVSVFLDGHVVGEQVMTPYDNVYPLDMHIDRAGVQGSLLARFGMAGEVSSLEGSFSVSQCREAPGACVLESVPYRLEIANWTWPSPVALKHWTVWITPELNAEVTLQFTADQNVEMDFLTAGLLIRTTSLSQGANLTRFAQGASVATVRIAPNMVLSLRPATPVQTGEIVLKGRFSSSNHHDVRYDGTLVAWRYLPSRTRGASP</sequence>
<proteinExistence type="predicted"/>
<accession>A0A4U1I242</accession>
<dbReference type="OrthoDB" id="9824371at2"/>
<reference evidence="1 2" key="1">
    <citation type="submission" date="2019-04" db="EMBL/GenBank/DDBJ databases">
        <title>Trinickia sp. 7GSK02, isolated from subtropical forest soil.</title>
        <authorList>
            <person name="Gao Z.-H."/>
            <person name="Qiu L.-H."/>
        </authorList>
    </citation>
    <scope>NUCLEOTIDE SEQUENCE [LARGE SCALE GENOMIC DNA]</scope>
    <source>
        <strain evidence="1 2">7GSK02</strain>
    </source>
</reference>
<dbReference type="EMBL" id="SWJE01000009">
    <property type="protein sequence ID" value="TKC87269.1"/>
    <property type="molecule type" value="Genomic_DNA"/>
</dbReference>
<name>A0A4U1I242_9BURK</name>
<dbReference type="AlphaFoldDB" id="A0A4U1I242"/>
<protein>
    <submittedName>
        <fullName evidence="1">Uncharacterized protein</fullName>
    </submittedName>
</protein>
<dbReference type="RefSeq" id="WP_136896478.1">
    <property type="nucleotide sequence ID" value="NZ_SWJE01000009.1"/>
</dbReference>
<gene>
    <name evidence="1" type="ORF">FAZ69_18220</name>
</gene>
<keyword evidence="2" id="KW-1185">Reference proteome</keyword>
<evidence type="ECO:0000313" key="1">
    <source>
        <dbReference type="EMBL" id="TKC87269.1"/>
    </source>
</evidence>
<dbReference type="Proteomes" id="UP000305539">
    <property type="component" value="Unassembled WGS sequence"/>
</dbReference>
<evidence type="ECO:0000313" key="2">
    <source>
        <dbReference type="Proteomes" id="UP000305539"/>
    </source>
</evidence>
<organism evidence="1 2">
    <name type="scientific">Trinickia terrae</name>
    <dbReference type="NCBI Taxonomy" id="2571161"/>
    <lineage>
        <taxon>Bacteria</taxon>
        <taxon>Pseudomonadati</taxon>
        <taxon>Pseudomonadota</taxon>
        <taxon>Betaproteobacteria</taxon>
        <taxon>Burkholderiales</taxon>
        <taxon>Burkholderiaceae</taxon>
        <taxon>Trinickia</taxon>
    </lineage>
</organism>